<sequence length="373" mass="39094">MTIDTGPLTSLQLQSEMTSGGTLELSLVEAPVPDPGDDELVVRIEAAPVNPTDIGLMFAAADLTTLTANGGKTVATVPPAVLPRFAGRLDRPLAVGSEGAGTVVRAGANAQALLGRRVAIFGPGTYAQYRVTRADACLVLPDGVTAAQGAAALINPLTALGMIETMRLDGHGALIHTAAASNLGQMLNRLCLAEGIPLINIVRSAAQAELLLGQGAVHICNSSDADFVAQLDAAVTATDVRLAFDAIGGEMPGRLLAAMEVAGVRRMADYSHYGSTEPKQVYVYGALDPGPIVTPRAMGMAWSISGWLLFQLVQRAGPDVFKRMRQRVADDLGTIFASSFDTTIGLADAIRPDVIHAYAQRATGRKFLLDPWR</sequence>
<dbReference type="GO" id="GO:0016651">
    <property type="term" value="F:oxidoreductase activity, acting on NAD(P)H"/>
    <property type="evidence" value="ECO:0007669"/>
    <property type="project" value="TreeGrafter"/>
</dbReference>
<keyword evidence="5" id="KW-1185">Reference proteome</keyword>
<dbReference type="GO" id="GO:0070402">
    <property type="term" value="F:NADPH binding"/>
    <property type="evidence" value="ECO:0007669"/>
    <property type="project" value="TreeGrafter"/>
</dbReference>
<dbReference type="Proteomes" id="UP001139451">
    <property type="component" value="Unassembled WGS sequence"/>
</dbReference>
<accession>A0A9X2HH70</accession>
<dbReference type="CDD" id="cd08291">
    <property type="entry name" value="ETR_like_1"/>
    <property type="match status" value="1"/>
</dbReference>
<gene>
    <name evidence="4" type="ORF">M9978_11825</name>
</gene>
<dbReference type="InterPro" id="IPR036291">
    <property type="entry name" value="NAD(P)-bd_dom_sf"/>
</dbReference>
<dbReference type="SMART" id="SM00829">
    <property type="entry name" value="PKS_ER"/>
    <property type="match status" value="1"/>
</dbReference>
<dbReference type="SUPFAM" id="SSF51735">
    <property type="entry name" value="NAD(P)-binding Rossmann-fold domains"/>
    <property type="match status" value="1"/>
</dbReference>
<name>A0A9X2HH70_9SPHN</name>
<dbReference type="RefSeq" id="WP_254293404.1">
    <property type="nucleotide sequence ID" value="NZ_JAMLDX010000008.1"/>
</dbReference>
<organism evidence="4 5">
    <name type="scientific">Sphingomonas tagetis</name>
    <dbReference type="NCBI Taxonomy" id="2949092"/>
    <lineage>
        <taxon>Bacteria</taxon>
        <taxon>Pseudomonadati</taxon>
        <taxon>Pseudomonadota</taxon>
        <taxon>Alphaproteobacteria</taxon>
        <taxon>Sphingomonadales</taxon>
        <taxon>Sphingomonadaceae</taxon>
        <taxon>Sphingomonas</taxon>
    </lineage>
</organism>
<comment type="caution">
    <text evidence="4">The sequence shown here is derived from an EMBL/GenBank/DDBJ whole genome shotgun (WGS) entry which is preliminary data.</text>
</comment>
<dbReference type="EMBL" id="JAMLDX010000008">
    <property type="protein sequence ID" value="MCP3731116.1"/>
    <property type="molecule type" value="Genomic_DNA"/>
</dbReference>
<dbReference type="InterPro" id="IPR013154">
    <property type="entry name" value="ADH-like_N"/>
</dbReference>
<evidence type="ECO:0000313" key="5">
    <source>
        <dbReference type="Proteomes" id="UP001139451"/>
    </source>
</evidence>
<dbReference type="PANTHER" id="PTHR48106">
    <property type="entry name" value="QUINONE OXIDOREDUCTASE PIG3-RELATED"/>
    <property type="match status" value="1"/>
</dbReference>
<dbReference type="Gene3D" id="3.90.180.10">
    <property type="entry name" value="Medium-chain alcohol dehydrogenases, catalytic domain"/>
    <property type="match status" value="1"/>
</dbReference>
<keyword evidence="1" id="KW-0521">NADP</keyword>
<proteinExistence type="predicted"/>
<dbReference type="SUPFAM" id="SSF50129">
    <property type="entry name" value="GroES-like"/>
    <property type="match status" value="1"/>
</dbReference>
<reference evidence="4" key="1">
    <citation type="submission" date="2022-05" db="EMBL/GenBank/DDBJ databases">
        <title>Sphingomonas sp. strain MG17 Genome sequencing and assembly.</title>
        <authorList>
            <person name="Kim I."/>
        </authorList>
    </citation>
    <scope>NUCLEOTIDE SEQUENCE</scope>
    <source>
        <strain evidence="4">MG17</strain>
    </source>
</reference>
<keyword evidence="2" id="KW-0560">Oxidoreductase</keyword>
<dbReference type="InterPro" id="IPR011032">
    <property type="entry name" value="GroES-like_sf"/>
</dbReference>
<evidence type="ECO:0000313" key="4">
    <source>
        <dbReference type="EMBL" id="MCP3731116.1"/>
    </source>
</evidence>
<dbReference type="PANTHER" id="PTHR48106:SF18">
    <property type="entry name" value="QUINONE OXIDOREDUCTASE PIG3"/>
    <property type="match status" value="1"/>
</dbReference>
<dbReference type="Gene3D" id="3.40.50.720">
    <property type="entry name" value="NAD(P)-binding Rossmann-like Domain"/>
    <property type="match status" value="1"/>
</dbReference>
<dbReference type="InterPro" id="IPR020843">
    <property type="entry name" value="ER"/>
</dbReference>
<dbReference type="AlphaFoldDB" id="A0A9X2HH70"/>
<protein>
    <submittedName>
        <fullName evidence="4">Zinc-binding dehydrogenase</fullName>
    </submittedName>
</protein>
<evidence type="ECO:0000256" key="1">
    <source>
        <dbReference type="ARBA" id="ARBA00022857"/>
    </source>
</evidence>
<evidence type="ECO:0000256" key="2">
    <source>
        <dbReference type="ARBA" id="ARBA00023002"/>
    </source>
</evidence>
<feature type="domain" description="Enoyl reductase (ER)" evidence="3">
    <location>
        <begin position="21"/>
        <end position="329"/>
    </location>
</feature>
<dbReference type="Pfam" id="PF08240">
    <property type="entry name" value="ADH_N"/>
    <property type="match status" value="1"/>
</dbReference>
<evidence type="ECO:0000259" key="3">
    <source>
        <dbReference type="SMART" id="SM00829"/>
    </source>
</evidence>